<evidence type="ECO:0000313" key="5">
    <source>
        <dbReference type="Proteomes" id="UP000011135"/>
    </source>
</evidence>
<evidence type="ECO:0000259" key="3">
    <source>
        <dbReference type="Pfam" id="PF01433"/>
    </source>
</evidence>
<dbReference type="PATRIC" id="fig|1237149.3.peg.5810"/>
<dbReference type="GO" id="GO:0016020">
    <property type="term" value="C:membrane"/>
    <property type="evidence" value="ECO:0007669"/>
    <property type="project" value="TreeGrafter"/>
</dbReference>
<dbReference type="EMBL" id="AMZN01000142">
    <property type="protein sequence ID" value="ELR68126.1"/>
    <property type="molecule type" value="Genomic_DNA"/>
</dbReference>
<keyword evidence="5" id="KW-1185">Reference proteome</keyword>
<keyword evidence="2" id="KW-0732">Signal</keyword>
<dbReference type="STRING" id="1237149.C900_00928"/>
<dbReference type="GO" id="GO:0043171">
    <property type="term" value="P:peptide catabolic process"/>
    <property type="evidence" value="ECO:0007669"/>
    <property type="project" value="TreeGrafter"/>
</dbReference>
<feature type="chain" id="PRO_5003993717" evidence="2">
    <location>
        <begin position="21"/>
        <end position="739"/>
    </location>
</feature>
<dbReference type="InterPro" id="IPR014782">
    <property type="entry name" value="Peptidase_M1_dom"/>
</dbReference>
<dbReference type="eggNOG" id="COG0308">
    <property type="taxonomic scope" value="Bacteria"/>
</dbReference>
<dbReference type="RefSeq" id="WP_009583666.1">
    <property type="nucleotide sequence ID" value="NZ_AMZN01000142.1"/>
</dbReference>
<keyword evidence="4" id="KW-0031">Aminopeptidase</keyword>
<dbReference type="GO" id="GO:0070006">
    <property type="term" value="F:metalloaminopeptidase activity"/>
    <property type="evidence" value="ECO:0007669"/>
    <property type="project" value="TreeGrafter"/>
</dbReference>
<dbReference type="Gene3D" id="1.10.390.10">
    <property type="entry name" value="Neutral Protease Domain 2"/>
    <property type="match status" value="1"/>
</dbReference>
<dbReference type="OrthoDB" id="9814383at2"/>
<keyword evidence="4" id="KW-0378">Hydrolase</keyword>
<dbReference type="GO" id="GO:0005737">
    <property type="term" value="C:cytoplasm"/>
    <property type="evidence" value="ECO:0007669"/>
    <property type="project" value="TreeGrafter"/>
</dbReference>
<dbReference type="PANTHER" id="PTHR11533">
    <property type="entry name" value="PROTEASE M1 ZINC METALLOPROTEASE"/>
    <property type="match status" value="1"/>
</dbReference>
<feature type="region of interest" description="Disordered" evidence="1">
    <location>
        <begin position="710"/>
        <end position="739"/>
    </location>
</feature>
<dbReference type="GO" id="GO:0005615">
    <property type="term" value="C:extracellular space"/>
    <property type="evidence" value="ECO:0007669"/>
    <property type="project" value="TreeGrafter"/>
</dbReference>
<dbReference type="InterPro" id="IPR027268">
    <property type="entry name" value="Peptidase_M4/M1_CTD_sf"/>
</dbReference>
<dbReference type="CDD" id="cd09604">
    <property type="entry name" value="M1_APN_like"/>
    <property type="match status" value="1"/>
</dbReference>
<protein>
    <submittedName>
        <fullName evidence="4">Zn-dependent aminopeptidase</fullName>
    </submittedName>
</protein>
<evidence type="ECO:0000256" key="1">
    <source>
        <dbReference type="SAM" id="MobiDB-lite"/>
    </source>
</evidence>
<name>L8JGY0_9BACT</name>
<dbReference type="AlphaFoldDB" id="L8JGY0"/>
<evidence type="ECO:0000256" key="2">
    <source>
        <dbReference type="SAM" id="SignalP"/>
    </source>
</evidence>
<dbReference type="GO" id="GO:0042277">
    <property type="term" value="F:peptide binding"/>
    <property type="evidence" value="ECO:0007669"/>
    <property type="project" value="TreeGrafter"/>
</dbReference>
<comment type="caution">
    <text evidence="4">The sequence shown here is derived from an EMBL/GenBank/DDBJ whole genome shotgun (WGS) entry which is preliminary data.</text>
</comment>
<sequence length="739" mass="85088">MKKYSILVLFALLLSTVVFAQNDWEQKFEQLGQQLPTPNSYRTGSGAPGVNYWQQQADYKINVSIDDKTQVLTGSETITYYNNSPDILKYLWVQLDQNVRAKDNLNDQTSTGAIRDSIPAKLFQSHMAAADYEGGYKIKSVKDAAGKALPHIINRTMMRIDLPQPMKPGSTFVFSIDWSYNIYDRMLIGGRGGYEYFPEDDNYAYTCAQWFPRMAVYDDYEGWQNKQFIGRGEFALTFGNYEVNITVPEDHIVAATGELQNAKQVLSKTQFDRLEQAKKTFDKPVFIITEEEAIANEKNKATKTKTWQFKADNVRDFAFASSRKYIWDAQAVKLPTNTPLAMSFYPKEGNPLWADESTKAVKNTLEVYSERTFDYPYPVAISVNAANQGMEYPMICFNFGRPRNGEISDRLRDGTISVIVHEVGHNYFPMIVNSDERQWTWMDEGLNTFLEKETKRERYPDLDLMWGTPKGVVNYMKGDKKNIRPIMTNSEQVKQFGYNAYGKPSAALTVLRETVMGPELFDAAFKEYANRWKFKHPKPADFFRTMEDVSAVDLDWFWRGWFYSVDHVDVAIEEVKWFRMRSEIADIENKGKKVKKGDLTAKTTDSNTSDFSNGPEEFSLVDTDPRYYGEFMNRVDDKAIMQKMSDKNFYQLKLSNQGGLVTPLIIEFTFSDGTKTTEHIPAEIWRMNEKEVTKVFAFDKEVANIVFDPKEETADTEADNNIFPKRNVPSEFDKFKGSK</sequence>
<feature type="domain" description="Peptidase M1 membrane alanine aminopeptidase" evidence="3">
    <location>
        <begin position="407"/>
        <end position="561"/>
    </location>
</feature>
<dbReference type="GO" id="GO:0008270">
    <property type="term" value="F:zinc ion binding"/>
    <property type="evidence" value="ECO:0007669"/>
    <property type="project" value="InterPro"/>
</dbReference>
<dbReference type="PANTHER" id="PTHR11533:SF174">
    <property type="entry name" value="PUROMYCIN-SENSITIVE AMINOPEPTIDASE-RELATED"/>
    <property type="match status" value="1"/>
</dbReference>
<evidence type="ECO:0000313" key="4">
    <source>
        <dbReference type="EMBL" id="ELR68126.1"/>
    </source>
</evidence>
<dbReference type="Proteomes" id="UP000011135">
    <property type="component" value="Unassembled WGS sequence"/>
</dbReference>
<organism evidence="4 5">
    <name type="scientific">Fulvivirga imtechensis AK7</name>
    <dbReference type="NCBI Taxonomy" id="1237149"/>
    <lineage>
        <taxon>Bacteria</taxon>
        <taxon>Pseudomonadati</taxon>
        <taxon>Bacteroidota</taxon>
        <taxon>Cytophagia</taxon>
        <taxon>Cytophagales</taxon>
        <taxon>Fulvivirgaceae</taxon>
        <taxon>Fulvivirga</taxon>
    </lineage>
</organism>
<reference evidence="4 5" key="1">
    <citation type="submission" date="2012-12" db="EMBL/GenBank/DDBJ databases">
        <title>Genome assembly of Fulvivirga imtechensis AK7.</title>
        <authorList>
            <person name="Nupur N."/>
            <person name="Khatri I."/>
            <person name="Kumar R."/>
            <person name="Subramanian S."/>
            <person name="Pinnaka A."/>
        </authorList>
    </citation>
    <scope>NUCLEOTIDE SEQUENCE [LARGE SCALE GENOMIC DNA]</scope>
    <source>
        <strain evidence="4 5">AK7</strain>
    </source>
</reference>
<dbReference type="Pfam" id="PF01433">
    <property type="entry name" value="Peptidase_M1"/>
    <property type="match status" value="1"/>
</dbReference>
<accession>L8JGY0</accession>
<keyword evidence="4" id="KW-0645">Protease</keyword>
<dbReference type="InterPro" id="IPR050344">
    <property type="entry name" value="Peptidase_M1_aminopeptidases"/>
</dbReference>
<proteinExistence type="predicted"/>
<gene>
    <name evidence="4" type="ORF">C900_00928</name>
</gene>
<dbReference type="SUPFAM" id="SSF55486">
    <property type="entry name" value="Metalloproteases ('zincins'), catalytic domain"/>
    <property type="match status" value="1"/>
</dbReference>
<feature type="signal peptide" evidence="2">
    <location>
        <begin position="1"/>
        <end position="20"/>
    </location>
</feature>